<dbReference type="Gene3D" id="1.25.40.10">
    <property type="entry name" value="Tetratricopeptide repeat domain"/>
    <property type="match status" value="1"/>
</dbReference>
<dbReference type="InterPro" id="IPR051824">
    <property type="entry name" value="LRR_Rcpt-Like_S/T_Kinase"/>
</dbReference>
<evidence type="ECO:0000313" key="4">
    <source>
        <dbReference type="Proteomes" id="UP000734854"/>
    </source>
</evidence>
<dbReference type="SUPFAM" id="SSF56112">
    <property type="entry name" value="Protein kinase-like (PK-like)"/>
    <property type="match status" value="1"/>
</dbReference>
<feature type="domain" description="Protein kinase" evidence="2">
    <location>
        <begin position="196"/>
        <end position="378"/>
    </location>
</feature>
<evidence type="ECO:0000313" key="3">
    <source>
        <dbReference type="EMBL" id="KAG6482153.1"/>
    </source>
</evidence>
<name>A0A8J5FA79_ZINOF</name>
<dbReference type="PROSITE" id="PS50011">
    <property type="entry name" value="PROTEIN_KINASE_DOM"/>
    <property type="match status" value="1"/>
</dbReference>
<organism evidence="3 4">
    <name type="scientific">Zingiber officinale</name>
    <name type="common">Ginger</name>
    <name type="synonym">Amomum zingiber</name>
    <dbReference type="NCBI Taxonomy" id="94328"/>
    <lineage>
        <taxon>Eukaryota</taxon>
        <taxon>Viridiplantae</taxon>
        <taxon>Streptophyta</taxon>
        <taxon>Embryophyta</taxon>
        <taxon>Tracheophyta</taxon>
        <taxon>Spermatophyta</taxon>
        <taxon>Magnoliopsida</taxon>
        <taxon>Liliopsida</taxon>
        <taxon>Zingiberales</taxon>
        <taxon>Zingiberaceae</taxon>
        <taxon>Zingiber</taxon>
    </lineage>
</organism>
<evidence type="ECO:0000259" key="2">
    <source>
        <dbReference type="PROSITE" id="PS50011"/>
    </source>
</evidence>
<dbReference type="EMBL" id="JACMSC010000016">
    <property type="protein sequence ID" value="KAG6482153.1"/>
    <property type="molecule type" value="Genomic_DNA"/>
</dbReference>
<reference evidence="3 4" key="1">
    <citation type="submission" date="2020-08" db="EMBL/GenBank/DDBJ databases">
        <title>Plant Genome Project.</title>
        <authorList>
            <person name="Zhang R.-G."/>
        </authorList>
    </citation>
    <scope>NUCLEOTIDE SEQUENCE [LARGE SCALE GENOMIC DNA]</scope>
    <source>
        <tissue evidence="3">Rhizome</tissue>
    </source>
</reference>
<dbReference type="Pfam" id="PF01535">
    <property type="entry name" value="PPR"/>
    <property type="match status" value="1"/>
</dbReference>
<sequence>MLKVYAENKLLAKGKELVNQMSASGCRIGPLTWDAIVKLYIDSGEVEKADSILHKVLLQKKIRPFFSSFMAVMDQYAKRGDIHNTEKIFRRLKEMGYVGRMKQYEALLQAYVTAKTLVYGFRDRMKADNMGSNDLNSTDPTAKCSYQTASPLISLEYSNRWDPMTDERSSIGSSQEAPQIYRFNLEEIECATQYFSEVNLLSKKSSFAATYKGILRDGTEVAVKRINKTSCKLEEAEFLMGLKALTLLRHENLVGLRGFCYSRARGECFLIYDFVANGSLSKYLDVKCDEIHKVLDWSVRVCIIKGIAKGMEYLHSDKPSKPSLLHQNMSSTKVLIDHHFNPLLSSSALHKLLADDAIFSSLKTSAAMGYLAPEYSTN</sequence>
<comment type="caution">
    <text evidence="3">The sequence shown here is derived from an EMBL/GenBank/DDBJ whole genome shotgun (WGS) entry which is preliminary data.</text>
</comment>
<dbReference type="InterPro" id="IPR001245">
    <property type="entry name" value="Ser-Thr/Tyr_kinase_cat_dom"/>
</dbReference>
<dbReference type="FunFam" id="3.30.200.20:FF:000371">
    <property type="entry name" value="Protein NSP-INTERACTING KINASE 2"/>
    <property type="match status" value="1"/>
</dbReference>
<dbReference type="InterPro" id="IPR011990">
    <property type="entry name" value="TPR-like_helical_dom_sf"/>
</dbReference>
<keyword evidence="1" id="KW-0677">Repeat</keyword>
<keyword evidence="4" id="KW-1185">Reference proteome</keyword>
<dbReference type="GO" id="GO:0004672">
    <property type="term" value="F:protein kinase activity"/>
    <property type="evidence" value="ECO:0007669"/>
    <property type="project" value="InterPro"/>
</dbReference>
<dbReference type="AlphaFoldDB" id="A0A8J5FA79"/>
<proteinExistence type="predicted"/>
<gene>
    <name evidence="3" type="ORF">ZIOFF_058784</name>
</gene>
<dbReference type="InterPro" id="IPR000719">
    <property type="entry name" value="Prot_kinase_dom"/>
</dbReference>
<dbReference type="PANTHER" id="PTHR48006">
    <property type="entry name" value="LEUCINE-RICH REPEAT-CONTAINING PROTEIN DDB_G0281931-RELATED"/>
    <property type="match status" value="1"/>
</dbReference>
<dbReference type="Pfam" id="PF07714">
    <property type="entry name" value="PK_Tyr_Ser-Thr"/>
    <property type="match status" value="1"/>
</dbReference>
<dbReference type="Gene3D" id="1.10.510.10">
    <property type="entry name" value="Transferase(Phosphotransferase) domain 1"/>
    <property type="match status" value="1"/>
</dbReference>
<accession>A0A8J5FA79</accession>
<dbReference type="GO" id="GO:0005524">
    <property type="term" value="F:ATP binding"/>
    <property type="evidence" value="ECO:0007669"/>
    <property type="project" value="InterPro"/>
</dbReference>
<dbReference type="InterPro" id="IPR002885">
    <property type="entry name" value="PPR_rpt"/>
</dbReference>
<dbReference type="Proteomes" id="UP000734854">
    <property type="component" value="Unassembled WGS sequence"/>
</dbReference>
<dbReference type="Gene3D" id="3.30.200.20">
    <property type="entry name" value="Phosphorylase Kinase, domain 1"/>
    <property type="match status" value="1"/>
</dbReference>
<dbReference type="InterPro" id="IPR011009">
    <property type="entry name" value="Kinase-like_dom_sf"/>
</dbReference>
<protein>
    <recommendedName>
        <fullName evidence="2">Protein kinase domain-containing protein</fullName>
    </recommendedName>
</protein>
<evidence type="ECO:0000256" key="1">
    <source>
        <dbReference type="ARBA" id="ARBA00022737"/>
    </source>
</evidence>
<dbReference type="PANTHER" id="PTHR48006:SF28">
    <property type="entry name" value="LEUCINE-RICH REPEAT PROTEIN KINASE FAMILY PROTEIN"/>
    <property type="match status" value="1"/>
</dbReference>